<comment type="caution">
    <text evidence="3">The sequence shown here is derived from an EMBL/GenBank/DDBJ whole genome shotgun (WGS) entry which is preliminary data.</text>
</comment>
<dbReference type="InterPro" id="IPR027954">
    <property type="entry name" value="Transcobalamin-like_C"/>
</dbReference>
<dbReference type="EMBL" id="LNQE01001879">
    <property type="protein sequence ID" value="KUG03495.1"/>
    <property type="molecule type" value="Genomic_DNA"/>
</dbReference>
<reference evidence="3" key="1">
    <citation type="journal article" date="2015" name="Proc. Natl. Acad. Sci. U.S.A.">
        <title>Networks of energetic and metabolic interactions define dynamics in microbial communities.</title>
        <authorList>
            <person name="Embree M."/>
            <person name="Liu J.K."/>
            <person name="Al-Bassam M.M."/>
            <person name="Zengler K."/>
        </authorList>
    </citation>
    <scope>NUCLEOTIDE SEQUENCE</scope>
</reference>
<feature type="domain" description="Transcobalamin-like C-terminal" evidence="2">
    <location>
        <begin position="122"/>
        <end position="193"/>
    </location>
</feature>
<evidence type="ECO:0000256" key="1">
    <source>
        <dbReference type="SAM" id="MobiDB-lite"/>
    </source>
</evidence>
<protein>
    <recommendedName>
        <fullName evidence="2">Transcobalamin-like C-terminal domain-containing protein</fullName>
    </recommendedName>
</protein>
<sequence>MNKRTFFITLLIILSIMIAGCAGTKSASTPAAPSTQQEQAGSNVGEAVDGELAEPEEEKTQQDTETETVNNQSAVEAGAKFDSSNEVQPVAANNQVEQVRLLVTRNFGSQIILQETVGIEKDWTIMELLNAKMKVETRYGGGFIDNINGLKSSSSGLSGEMQDWFYYVNGICPDVGGLDYIIDPGEVIWWDYHVWKAGFANAAVVGCYPEPFLHGYKGKIRSTTIMCPTDDLAAGHELEKALKAKGVANIKVMQIDEGLLANRQGPTIVLGEWEKLQHSPFIQDFNQAYKRNGTGIHFNDMKLELLDIKGQVKRNIEGSGGVIAAAGSGLGDPCPLWLLSGTDLKGFQLALDTLINNPGKITGRYNAAITAGEVISVPCH</sequence>
<accession>A0A0W8E4A7</accession>
<dbReference type="PROSITE" id="PS51257">
    <property type="entry name" value="PROKAR_LIPOPROTEIN"/>
    <property type="match status" value="1"/>
</dbReference>
<organism evidence="3">
    <name type="scientific">hydrocarbon metagenome</name>
    <dbReference type="NCBI Taxonomy" id="938273"/>
    <lineage>
        <taxon>unclassified sequences</taxon>
        <taxon>metagenomes</taxon>
        <taxon>ecological metagenomes</taxon>
    </lineage>
</organism>
<feature type="region of interest" description="Disordered" evidence="1">
    <location>
        <begin position="25"/>
        <end position="45"/>
    </location>
</feature>
<evidence type="ECO:0000259" key="2">
    <source>
        <dbReference type="Pfam" id="PF14478"/>
    </source>
</evidence>
<name>A0A0W8E4A7_9ZZZZ</name>
<dbReference type="Gene3D" id="2.170.130.30">
    <property type="match status" value="1"/>
</dbReference>
<proteinExistence type="predicted"/>
<evidence type="ECO:0000313" key="3">
    <source>
        <dbReference type="EMBL" id="KUG03495.1"/>
    </source>
</evidence>
<feature type="compositionally biased region" description="Polar residues" evidence="1">
    <location>
        <begin position="25"/>
        <end position="42"/>
    </location>
</feature>
<gene>
    <name evidence="3" type="ORF">ASZ90_019131</name>
</gene>
<dbReference type="AlphaFoldDB" id="A0A0W8E4A7"/>
<dbReference type="Pfam" id="PF14478">
    <property type="entry name" value="DUF4430"/>
    <property type="match status" value="1"/>
</dbReference>